<evidence type="ECO:0000256" key="6">
    <source>
        <dbReference type="SAM" id="MobiDB-lite"/>
    </source>
</evidence>
<dbReference type="Proteomes" id="UP000726737">
    <property type="component" value="Unassembled WGS sequence"/>
</dbReference>
<dbReference type="SUPFAM" id="SSF47459">
    <property type="entry name" value="HLH, helix-loop-helix DNA-binding domain"/>
    <property type="match status" value="1"/>
</dbReference>
<feature type="region of interest" description="Disordered" evidence="6">
    <location>
        <begin position="259"/>
        <end position="384"/>
    </location>
</feature>
<dbReference type="PANTHER" id="PTHR15741:SF27">
    <property type="entry name" value="TRANSCRIPTION FACTOR AP-4"/>
    <property type="match status" value="1"/>
</dbReference>
<evidence type="ECO:0000256" key="1">
    <source>
        <dbReference type="ARBA" id="ARBA00004123"/>
    </source>
</evidence>
<feature type="compositionally biased region" description="Low complexity" evidence="6">
    <location>
        <begin position="263"/>
        <end position="274"/>
    </location>
</feature>
<feature type="compositionally biased region" description="Polar residues" evidence="6">
    <location>
        <begin position="92"/>
        <end position="118"/>
    </location>
</feature>
<evidence type="ECO:0000259" key="7">
    <source>
        <dbReference type="PROSITE" id="PS50888"/>
    </source>
</evidence>
<keyword evidence="2" id="KW-0805">Transcription regulation</keyword>
<dbReference type="GO" id="GO:0000981">
    <property type="term" value="F:DNA-binding transcription factor activity, RNA polymerase II-specific"/>
    <property type="evidence" value="ECO:0007669"/>
    <property type="project" value="TreeGrafter"/>
</dbReference>
<feature type="region of interest" description="Disordered" evidence="6">
    <location>
        <begin position="58"/>
        <end position="120"/>
    </location>
</feature>
<feature type="compositionally biased region" description="Polar residues" evidence="6">
    <location>
        <begin position="312"/>
        <end position="322"/>
    </location>
</feature>
<feature type="compositionally biased region" description="Acidic residues" evidence="6">
    <location>
        <begin position="148"/>
        <end position="157"/>
    </location>
</feature>
<keyword evidence="3" id="KW-0238">DNA-binding</keyword>
<organism evidence="8 9">
    <name type="scientific">Mortierella polycephala</name>
    <dbReference type="NCBI Taxonomy" id="41804"/>
    <lineage>
        <taxon>Eukaryota</taxon>
        <taxon>Fungi</taxon>
        <taxon>Fungi incertae sedis</taxon>
        <taxon>Mucoromycota</taxon>
        <taxon>Mortierellomycotina</taxon>
        <taxon>Mortierellomycetes</taxon>
        <taxon>Mortierellales</taxon>
        <taxon>Mortierellaceae</taxon>
        <taxon>Mortierella</taxon>
    </lineage>
</organism>
<dbReference type="PANTHER" id="PTHR15741">
    <property type="entry name" value="BASIC HELIX-LOOP-HELIX ZIP TRANSCRIPTION FACTOR"/>
    <property type="match status" value="1"/>
</dbReference>
<feature type="domain" description="BHLH" evidence="7">
    <location>
        <begin position="401"/>
        <end position="452"/>
    </location>
</feature>
<sequence>MHSSHSSFAQDLDMNPLAGWAKPASALGISTPLNHLSQSQQVQKLQQQFQHDRQFQQNTLKGHEGDNNAGDRGDRGGRSGSGSGSEFDARNEYNNQIYSRRGSVNGSFNDPHGNTNTCSKRRTLHVGVGKYVQHINIQNNDDDKNMNEEDFNGEDNTDNGSSRGVDIKMRNCRQTFQHRRSMSNLQLNQGFSGFTPISPGSGSPKSPSLSGSFTSDGNSFSHRHYHSDLHNHRNGGAVESSLSALAALSVMASMPTGPLRGGSASYPNSSSSLSLQPQDHSGNYHRSENNNSGYTSALGQQIQSQHQQGPQCRQSSSVSNMAGPSPVDLDFPQYHDQPQQDYASHQENDRQRSRSRSQPLILPPPRRSIPPRPPQISRKYHGRQVRKAPITNVVKEVVVPSRRMAHILSEQKRREKINGGFDELKSVIPECADNNDSKATILRKAVDYICLLEDEIRKNVDIYQLDQNVIANESRDHYPRQQDDD</sequence>
<evidence type="ECO:0000313" key="8">
    <source>
        <dbReference type="EMBL" id="KAG0252333.1"/>
    </source>
</evidence>
<dbReference type="EMBL" id="JAAAJA010000527">
    <property type="protein sequence ID" value="KAG0252333.1"/>
    <property type="molecule type" value="Genomic_DNA"/>
</dbReference>
<feature type="compositionally biased region" description="Basic and acidic residues" evidence="6">
    <location>
        <begin position="61"/>
        <end position="77"/>
    </location>
</feature>
<feature type="compositionally biased region" description="Low complexity" evidence="6">
    <location>
        <begin position="300"/>
        <end position="311"/>
    </location>
</feature>
<evidence type="ECO:0000256" key="5">
    <source>
        <dbReference type="ARBA" id="ARBA00023242"/>
    </source>
</evidence>
<feature type="compositionally biased region" description="Pro residues" evidence="6">
    <location>
        <begin position="361"/>
        <end position="374"/>
    </location>
</feature>
<dbReference type="InterPro" id="IPR052207">
    <property type="entry name" value="Max-like/E-box_TFs"/>
</dbReference>
<dbReference type="GO" id="GO:0046983">
    <property type="term" value="F:protein dimerization activity"/>
    <property type="evidence" value="ECO:0007669"/>
    <property type="project" value="InterPro"/>
</dbReference>
<keyword evidence="5" id="KW-0539">Nucleus</keyword>
<dbReference type="Gene3D" id="4.10.280.10">
    <property type="entry name" value="Helix-loop-helix DNA-binding domain"/>
    <property type="match status" value="1"/>
</dbReference>
<feature type="region of interest" description="Disordered" evidence="6">
    <location>
        <begin position="136"/>
        <end position="166"/>
    </location>
</feature>
<dbReference type="OrthoDB" id="5778525at2759"/>
<keyword evidence="4" id="KW-0804">Transcription</keyword>
<keyword evidence="9" id="KW-1185">Reference proteome</keyword>
<dbReference type="InterPro" id="IPR036638">
    <property type="entry name" value="HLH_DNA-bd_sf"/>
</dbReference>
<evidence type="ECO:0000313" key="9">
    <source>
        <dbReference type="Proteomes" id="UP000726737"/>
    </source>
</evidence>
<dbReference type="PROSITE" id="PS50888">
    <property type="entry name" value="BHLH"/>
    <property type="match status" value="1"/>
</dbReference>
<evidence type="ECO:0000256" key="4">
    <source>
        <dbReference type="ARBA" id="ARBA00023163"/>
    </source>
</evidence>
<dbReference type="AlphaFoldDB" id="A0A9P6TYS4"/>
<evidence type="ECO:0000256" key="2">
    <source>
        <dbReference type="ARBA" id="ARBA00023015"/>
    </source>
</evidence>
<protein>
    <recommendedName>
        <fullName evidence="7">BHLH domain-containing protein</fullName>
    </recommendedName>
</protein>
<evidence type="ECO:0000256" key="3">
    <source>
        <dbReference type="ARBA" id="ARBA00023125"/>
    </source>
</evidence>
<comment type="caution">
    <text evidence="8">The sequence shown here is derived from an EMBL/GenBank/DDBJ whole genome shotgun (WGS) entry which is preliminary data.</text>
</comment>
<gene>
    <name evidence="8" type="ORF">BG011_007039</name>
</gene>
<comment type="subcellular location">
    <subcellularLocation>
        <location evidence="1">Nucleus</location>
    </subcellularLocation>
</comment>
<reference evidence="8" key="1">
    <citation type="journal article" date="2020" name="Fungal Divers.">
        <title>Resolving the Mortierellaceae phylogeny through synthesis of multi-gene phylogenetics and phylogenomics.</title>
        <authorList>
            <person name="Vandepol N."/>
            <person name="Liber J."/>
            <person name="Desiro A."/>
            <person name="Na H."/>
            <person name="Kennedy M."/>
            <person name="Barry K."/>
            <person name="Grigoriev I.V."/>
            <person name="Miller A.N."/>
            <person name="O'Donnell K."/>
            <person name="Stajich J.E."/>
            <person name="Bonito G."/>
        </authorList>
    </citation>
    <scope>NUCLEOTIDE SEQUENCE</scope>
    <source>
        <strain evidence="8">KOD948</strain>
    </source>
</reference>
<dbReference type="GO" id="GO:0000978">
    <property type="term" value="F:RNA polymerase II cis-regulatory region sequence-specific DNA binding"/>
    <property type="evidence" value="ECO:0007669"/>
    <property type="project" value="TreeGrafter"/>
</dbReference>
<accession>A0A9P6TYS4</accession>
<name>A0A9P6TYS4_9FUNG</name>
<dbReference type="GO" id="GO:0005634">
    <property type="term" value="C:nucleus"/>
    <property type="evidence" value="ECO:0007669"/>
    <property type="project" value="UniProtKB-SubCell"/>
</dbReference>
<feature type="compositionally biased region" description="Polar residues" evidence="6">
    <location>
        <begin position="289"/>
        <end position="299"/>
    </location>
</feature>
<dbReference type="SMART" id="SM00353">
    <property type="entry name" value="HLH"/>
    <property type="match status" value="1"/>
</dbReference>
<dbReference type="InterPro" id="IPR011598">
    <property type="entry name" value="bHLH_dom"/>
</dbReference>
<feature type="compositionally biased region" description="Low complexity" evidence="6">
    <location>
        <begin position="198"/>
        <end position="212"/>
    </location>
</feature>
<feature type="region of interest" description="Disordered" evidence="6">
    <location>
        <begin position="184"/>
        <end position="217"/>
    </location>
</feature>
<dbReference type="Pfam" id="PF00010">
    <property type="entry name" value="HLH"/>
    <property type="match status" value="1"/>
</dbReference>
<proteinExistence type="predicted"/>